<dbReference type="GO" id="GO:0002144">
    <property type="term" value="C:cytosolic tRNA wobble base thiouridylase complex"/>
    <property type="evidence" value="ECO:0007669"/>
    <property type="project" value="TreeGrafter"/>
</dbReference>
<dbReference type="InterPro" id="IPR032442">
    <property type="entry name" value="CTU1_C"/>
</dbReference>
<dbReference type="GO" id="GO:0000049">
    <property type="term" value="F:tRNA binding"/>
    <property type="evidence" value="ECO:0007669"/>
    <property type="project" value="TreeGrafter"/>
</dbReference>
<dbReference type="PANTHER" id="PTHR11807:SF12">
    <property type="entry name" value="CYTOPLASMIC TRNA 2-THIOLATION PROTEIN 1"/>
    <property type="match status" value="1"/>
</dbReference>
<evidence type="ECO:0000256" key="1">
    <source>
        <dbReference type="ARBA" id="ARBA00022679"/>
    </source>
</evidence>
<dbReference type="InterPro" id="IPR014729">
    <property type="entry name" value="Rossmann-like_a/b/a_fold"/>
</dbReference>
<name>A0A0B1SU61_OESDE</name>
<dbReference type="GO" id="GO:0016740">
    <property type="term" value="F:transferase activity"/>
    <property type="evidence" value="ECO:0007669"/>
    <property type="project" value="UniProtKB-KW"/>
</dbReference>
<dbReference type="Proteomes" id="UP000053660">
    <property type="component" value="Unassembled WGS sequence"/>
</dbReference>
<evidence type="ECO:0000259" key="2">
    <source>
        <dbReference type="Pfam" id="PF16503"/>
    </source>
</evidence>
<gene>
    <name evidence="3" type="ORF">OESDEN_11336</name>
</gene>
<dbReference type="GO" id="GO:0005739">
    <property type="term" value="C:mitochondrion"/>
    <property type="evidence" value="ECO:0007669"/>
    <property type="project" value="TreeGrafter"/>
</dbReference>
<dbReference type="AlphaFoldDB" id="A0A0B1SU61"/>
<feature type="domain" description="Cytoplasmic tRNA 2-thiolation protein 1 C-terminal" evidence="2">
    <location>
        <begin position="29"/>
        <end position="58"/>
    </location>
</feature>
<dbReference type="Pfam" id="PF16503">
    <property type="entry name" value="zn-ribbon_14"/>
    <property type="match status" value="1"/>
</dbReference>
<dbReference type="PANTHER" id="PTHR11807">
    <property type="entry name" value="ATPASES OF THE PP SUPERFAMILY-RELATED"/>
    <property type="match status" value="1"/>
</dbReference>
<dbReference type="OrthoDB" id="198857at2759"/>
<organism evidence="3 4">
    <name type="scientific">Oesophagostomum dentatum</name>
    <name type="common">Nodular worm</name>
    <dbReference type="NCBI Taxonomy" id="61180"/>
    <lineage>
        <taxon>Eukaryota</taxon>
        <taxon>Metazoa</taxon>
        <taxon>Ecdysozoa</taxon>
        <taxon>Nematoda</taxon>
        <taxon>Chromadorea</taxon>
        <taxon>Rhabditida</taxon>
        <taxon>Rhabditina</taxon>
        <taxon>Rhabditomorpha</taxon>
        <taxon>Strongyloidea</taxon>
        <taxon>Strongylidae</taxon>
        <taxon>Oesophagostomum</taxon>
    </lineage>
</organism>
<accession>A0A0B1SU61</accession>
<keyword evidence="1" id="KW-0808">Transferase</keyword>
<sequence length="92" mass="9925">MRPQCILGLIKSGELMVVKEEVSMPNVTTCARCGYICSQKICKACLLLEGLNTGRTDIGIRRKPKELPKADDVSSGQCGGACSCESNVKIEF</sequence>
<protein>
    <recommendedName>
        <fullName evidence="2">Cytoplasmic tRNA 2-thiolation protein 1 C-terminal domain-containing protein</fullName>
    </recommendedName>
</protein>
<evidence type="ECO:0000313" key="3">
    <source>
        <dbReference type="EMBL" id="KHJ88858.1"/>
    </source>
</evidence>
<evidence type="ECO:0000313" key="4">
    <source>
        <dbReference type="Proteomes" id="UP000053660"/>
    </source>
</evidence>
<proteinExistence type="predicted"/>
<reference evidence="3 4" key="1">
    <citation type="submission" date="2014-03" db="EMBL/GenBank/DDBJ databases">
        <title>Draft genome of the hookworm Oesophagostomum dentatum.</title>
        <authorList>
            <person name="Mitreva M."/>
        </authorList>
    </citation>
    <scope>NUCLEOTIDE SEQUENCE [LARGE SCALE GENOMIC DNA]</scope>
    <source>
        <strain evidence="3 4">OD-Hann</strain>
    </source>
</reference>
<dbReference type="EMBL" id="KN555085">
    <property type="protein sequence ID" value="KHJ88858.1"/>
    <property type="molecule type" value="Genomic_DNA"/>
</dbReference>
<dbReference type="Gene3D" id="3.40.50.620">
    <property type="entry name" value="HUPs"/>
    <property type="match status" value="1"/>
</dbReference>
<dbReference type="GO" id="GO:0002143">
    <property type="term" value="P:tRNA wobble position uridine thiolation"/>
    <property type="evidence" value="ECO:0007669"/>
    <property type="project" value="TreeGrafter"/>
</dbReference>
<keyword evidence="4" id="KW-1185">Reference proteome</keyword>